<sequence length="285" mass="33610">MLNRRKHRYYVPAKHRSPLRIFIGRIVYTFLRYVLWIRFAGRFVSSPRKRRKGTVNFGFLCTEHKTPLFRHLSGSDKELERNKVHNLSLAVRRLDGVVIEPGEVFSYWRLIGPPSHRRGFRKGMVLVNGHPMAHIGGGLCQLSNLIYWMTIHTPLTVIERFRHSYDVFPDSNRTQPFGSGATCVYNYRDLQIRNDDAVAYRLRLWLDDEFLHGSWSAPCPIDLRYEVYEQKHWISQEAAGVYLRHNILRRRVLRDGQEIDDQYVAENHALMMYAPLLDSLRRDAE</sequence>
<evidence type="ECO:0000313" key="3">
    <source>
        <dbReference type="Proteomes" id="UP000002318"/>
    </source>
</evidence>
<dbReference type="Pfam" id="PF04294">
    <property type="entry name" value="VanW"/>
    <property type="match status" value="1"/>
</dbReference>
<dbReference type="EMBL" id="CP002116">
    <property type="protein sequence ID" value="ADK82948.1"/>
    <property type="molecule type" value="Genomic_DNA"/>
</dbReference>
<keyword evidence="1" id="KW-1133">Transmembrane helix</keyword>
<dbReference type="AlphaFoldDB" id="E1R8X9"/>
<dbReference type="HOGENOM" id="CLU_072547_1_0_12"/>
<name>E1R8X9_SEDSS</name>
<dbReference type="KEGG" id="ssm:Spirs_3863"/>
<dbReference type="STRING" id="573413.Spirs_3863"/>
<keyword evidence="1" id="KW-0812">Transmembrane</keyword>
<evidence type="ECO:0000313" key="2">
    <source>
        <dbReference type="EMBL" id="ADK82948.1"/>
    </source>
</evidence>
<gene>
    <name evidence="2" type="ordered locus">Spirs_3863</name>
</gene>
<dbReference type="PANTHER" id="PTHR35788">
    <property type="entry name" value="EXPORTED PROTEIN-RELATED"/>
    <property type="match status" value="1"/>
</dbReference>
<keyword evidence="3" id="KW-1185">Reference proteome</keyword>
<keyword evidence="1" id="KW-0472">Membrane</keyword>
<dbReference type="OrthoDB" id="9813301at2"/>
<dbReference type="PANTHER" id="PTHR35788:SF1">
    <property type="entry name" value="EXPORTED PROTEIN"/>
    <property type="match status" value="1"/>
</dbReference>
<accession>E1R8X9</accession>
<feature type="transmembrane region" description="Helical" evidence="1">
    <location>
        <begin position="21"/>
        <end position="41"/>
    </location>
</feature>
<dbReference type="Proteomes" id="UP000002318">
    <property type="component" value="Chromosome"/>
</dbReference>
<proteinExistence type="predicted"/>
<dbReference type="InterPro" id="IPR007391">
    <property type="entry name" value="Vancomycin_resist_VanW"/>
</dbReference>
<reference evidence="2 3" key="1">
    <citation type="journal article" date="2010" name="Stand. Genomic Sci.">
        <title>Complete genome sequence of Spirochaeta smaragdinae type strain (SEBR 4228).</title>
        <authorList>
            <person name="Mavromatis K."/>
            <person name="Yasawong M."/>
            <person name="Chertkov O."/>
            <person name="Lapidus A."/>
            <person name="Lucas S."/>
            <person name="Nolan M."/>
            <person name="Del Rio T.G."/>
            <person name="Tice H."/>
            <person name="Cheng J.F."/>
            <person name="Pitluck S."/>
            <person name="Liolios K."/>
            <person name="Ivanova N."/>
            <person name="Tapia R."/>
            <person name="Han C."/>
            <person name="Bruce D."/>
            <person name="Goodwin L."/>
            <person name="Pati A."/>
            <person name="Chen A."/>
            <person name="Palaniappan K."/>
            <person name="Land M."/>
            <person name="Hauser L."/>
            <person name="Chang Y.J."/>
            <person name="Jeffries C.D."/>
            <person name="Detter J.C."/>
            <person name="Rohde M."/>
            <person name="Brambilla E."/>
            <person name="Spring S."/>
            <person name="Goker M."/>
            <person name="Sikorski J."/>
            <person name="Woyke T."/>
            <person name="Bristow J."/>
            <person name="Eisen J.A."/>
            <person name="Markowitz V."/>
            <person name="Hugenholtz P."/>
            <person name="Klenk H.P."/>
            <person name="Kyrpides N.C."/>
        </authorList>
    </citation>
    <scope>NUCLEOTIDE SEQUENCE [LARGE SCALE GENOMIC DNA]</scope>
    <source>
        <strain evidence="3">DSM 11293 / JCM 15392 / SEBR 4228</strain>
    </source>
</reference>
<dbReference type="eggNOG" id="COG2720">
    <property type="taxonomic scope" value="Bacteria"/>
</dbReference>
<evidence type="ECO:0000256" key="1">
    <source>
        <dbReference type="SAM" id="Phobius"/>
    </source>
</evidence>
<dbReference type="RefSeq" id="WP_013256407.1">
    <property type="nucleotide sequence ID" value="NC_014364.1"/>
</dbReference>
<organism evidence="2 3">
    <name type="scientific">Sediminispirochaeta smaragdinae (strain DSM 11293 / JCM 15392 / SEBR 4228)</name>
    <name type="common">Spirochaeta smaragdinae</name>
    <dbReference type="NCBI Taxonomy" id="573413"/>
    <lineage>
        <taxon>Bacteria</taxon>
        <taxon>Pseudomonadati</taxon>
        <taxon>Spirochaetota</taxon>
        <taxon>Spirochaetia</taxon>
        <taxon>Spirochaetales</taxon>
        <taxon>Spirochaetaceae</taxon>
        <taxon>Sediminispirochaeta</taxon>
    </lineage>
</organism>
<dbReference type="InterPro" id="IPR052913">
    <property type="entry name" value="Glycopeptide_resist_protein"/>
</dbReference>
<protein>
    <submittedName>
        <fullName evidence="2">VanW family protein</fullName>
    </submittedName>
</protein>